<name>A0A6J1SZ49_FRAOC</name>
<dbReference type="GO" id="GO:0008270">
    <property type="term" value="F:zinc ion binding"/>
    <property type="evidence" value="ECO:0007669"/>
    <property type="project" value="UniProtKB-KW"/>
</dbReference>
<dbReference type="GO" id="GO:0006357">
    <property type="term" value="P:regulation of transcription by RNA polymerase II"/>
    <property type="evidence" value="ECO:0007669"/>
    <property type="project" value="TreeGrafter"/>
</dbReference>
<dbReference type="PROSITE" id="PS00028">
    <property type="entry name" value="ZINC_FINGER_C2H2_1"/>
    <property type="match status" value="1"/>
</dbReference>
<evidence type="ECO:0000259" key="5">
    <source>
        <dbReference type="PROSITE" id="PS50097"/>
    </source>
</evidence>
<comment type="subcellular location">
    <subcellularLocation>
        <location evidence="1">Nucleus</location>
    </subcellularLocation>
</comment>
<keyword evidence="2" id="KW-0539">Nucleus</keyword>
<dbReference type="GO" id="GO:0005634">
    <property type="term" value="C:nucleus"/>
    <property type="evidence" value="ECO:0007669"/>
    <property type="project" value="UniProtKB-SubCell"/>
</dbReference>
<protein>
    <submittedName>
        <fullName evidence="8">Protein tramtrack, beta isoform isoform X5</fullName>
    </submittedName>
</protein>
<evidence type="ECO:0000256" key="1">
    <source>
        <dbReference type="ARBA" id="ARBA00004123"/>
    </source>
</evidence>
<dbReference type="InterPro" id="IPR036236">
    <property type="entry name" value="Znf_C2H2_sf"/>
</dbReference>
<proteinExistence type="predicted"/>
<feature type="domain" description="C2H2-type" evidence="6">
    <location>
        <begin position="327"/>
        <end position="350"/>
    </location>
</feature>
<dbReference type="SUPFAM" id="SSF54695">
    <property type="entry name" value="POZ domain"/>
    <property type="match status" value="1"/>
</dbReference>
<dbReference type="Proteomes" id="UP000504606">
    <property type="component" value="Unplaced"/>
</dbReference>
<dbReference type="RefSeq" id="XP_026286107.1">
    <property type="nucleotide sequence ID" value="XM_026430322.2"/>
</dbReference>
<dbReference type="PROSITE" id="PS50097">
    <property type="entry name" value="BTB"/>
    <property type="match status" value="1"/>
</dbReference>
<dbReference type="Pfam" id="PF00651">
    <property type="entry name" value="BTB"/>
    <property type="match status" value="1"/>
</dbReference>
<dbReference type="Gene3D" id="3.30.710.10">
    <property type="entry name" value="Potassium Channel Kv1.1, Chain A"/>
    <property type="match status" value="1"/>
</dbReference>
<sequence>MATAEQFSLRWNNFQSNMTSGFHALWEGEDLVDVTLAADGRFLQAHKVVLSVCSPYFKTLFKVNPCKHPIVILKDVAYKDLEALLQFMYRGEVNVCQEELGGFLKTAEMLEVKGLTGDDGQRSSSPNSPMQQPQTLLAKQPKDRSHLPGKAVSSSMVLPEDTRGVLTPQFKRKRVSGPVSPATANSVNEDNNIRGHSEYPELTHPKLEPRDMDGDEGGDSYAEKDVNDSLATLLAGESSHSGIHAESMPGMDPTVFSSMSGHGPGDSTGSQDASQGYQFSEDLFPTSRKTVSEDKSVPCDICHRRFSTRACMVTHHSNIHGKLKGPFPCMICGKMSKNKRSLNTHMYEYHRTNFKKLRMSYTQV</sequence>
<gene>
    <name evidence="8" type="primary">LOC113211822</name>
</gene>
<dbReference type="InterPro" id="IPR000210">
    <property type="entry name" value="BTB/POZ_dom"/>
</dbReference>
<feature type="compositionally biased region" description="Basic and acidic residues" evidence="4">
    <location>
        <begin position="191"/>
        <end position="212"/>
    </location>
</feature>
<dbReference type="GO" id="GO:0048513">
    <property type="term" value="P:animal organ development"/>
    <property type="evidence" value="ECO:0007669"/>
    <property type="project" value="UniProtKB-ARBA"/>
</dbReference>
<feature type="compositionally biased region" description="Low complexity" evidence="4">
    <location>
        <begin position="122"/>
        <end position="134"/>
    </location>
</feature>
<evidence type="ECO:0000256" key="3">
    <source>
        <dbReference type="PROSITE-ProRule" id="PRU00042"/>
    </source>
</evidence>
<keyword evidence="7" id="KW-1185">Reference proteome</keyword>
<feature type="region of interest" description="Disordered" evidence="4">
    <location>
        <begin position="115"/>
        <end position="223"/>
    </location>
</feature>
<dbReference type="Gene3D" id="3.30.160.60">
    <property type="entry name" value="Classic Zinc Finger"/>
    <property type="match status" value="1"/>
</dbReference>
<evidence type="ECO:0000259" key="6">
    <source>
        <dbReference type="PROSITE" id="PS50157"/>
    </source>
</evidence>
<evidence type="ECO:0000256" key="2">
    <source>
        <dbReference type="ARBA" id="ARBA00023242"/>
    </source>
</evidence>
<evidence type="ECO:0000256" key="4">
    <source>
        <dbReference type="SAM" id="MobiDB-lite"/>
    </source>
</evidence>
<dbReference type="AlphaFoldDB" id="A0A6J1SZ49"/>
<dbReference type="SUPFAM" id="SSF57667">
    <property type="entry name" value="beta-beta-alpha zinc fingers"/>
    <property type="match status" value="1"/>
</dbReference>
<keyword evidence="3" id="KW-0863">Zinc-finger</keyword>
<dbReference type="CDD" id="cd18315">
    <property type="entry name" value="BTB_POZ_BAB-like"/>
    <property type="match status" value="1"/>
</dbReference>
<reference evidence="8" key="1">
    <citation type="submission" date="2025-08" db="UniProtKB">
        <authorList>
            <consortium name="RefSeq"/>
        </authorList>
    </citation>
    <scope>IDENTIFICATION</scope>
    <source>
        <tissue evidence="8">Whole organism</tissue>
    </source>
</reference>
<feature type="domain" description="C2H2-type" evidence="6">
    <location>
        <begin position="297"/>
        <end position="325"/>
    </location>
</feature>
<evidence type="ECO:0000313" key="7">
    <source>
        <dbReference type="Proteomes" id="UP000504606"/>
    </source>
</evidence>
<dbReference type="SMART" id="SM00355">
    <property type="entry name" value="ZnF_C2H2"/>
    <property type="match status" value="2"/>
</dbReference>
<organism evidence="7 8">
    <name type="scientific">Frankliniella occidentalis</name>
    <name type="common">Western flower thrips</name>
    <name type="synonym">Euthrips occidentalis</name>
    <dbReference type="NCBI Taxonomy" id="133901"/>
    <lineage>
        <taxon>Eukaryota</taxon>
        <taxon>Metazoa</taxon>
        <taxon>Ecdysozoa</taxon>
        <taxon>Arthropoda</taxon>
        <taxon>Hexapoda</taxon>
        <taxon>Insecta</taxon>
        <taxon>Pterygota</taxon>
        <taxon>Neoptera</taxon>
        <taxon>Paraneoptera</taxon>
        <taxon>Thysanoptera</taxon>
        <taxon>Terebrantia</taxon>
        <taxon>Thripoidea</taxon>
        <taxon>Thripidae</taxon>
        <taxon>Frankliniella</taxon>
    </lineage>
</organism>
<dbReference type="PANTHER" id="PTHR23110:SF99">
    <property type="entry name" value="BROAD-COMPLEX CORE PROTEIN ISOFORM 6"/>
    <property type="match status" value="1"/>
</dbReference>
<dbReference type="InterPro" id="IPR013087">
    <property type="entry name" value="Znf_C2H2_type"/>
</dbReference>
<keyword evidence="3" id="KW-0479">Metal-binding</keyword>
<feature type="domain" description="BTB" evidence="5">
    <location>
        <begin position="32"/>
        <end position="97"/>
    </location>
</feature>
<dbReference type="PANTHER" id="PTHR23110">
    <property type="entry name" value="BTB DOMAIN TRANSCRIPTION FACTOR"/>
    <property type="match status" value="1"/>
</dbReference>
<dbReference type="InterPro" id="IPR051095">
    <property type="entry name" value="Dros_DevTransReg"/>
</dbReference>
<dbReference type="SMART" id="SM00225">
    <property type="entry name" value="BTB"/>
    <property type="match status" value="1"/>
</dbReference>
<feature type="region of interest" description="Disordered" evidence="4">
    <location>
        <begin position="241"/>
        <end position="275"/>
    </location>
</feature>
<dbReference type="GO" id="GO:0003006">
    <property type="term" value="P:developmental process involved in reproduction"/>
    <property type="evidence" value="ECO:0007669"/>
    <property type="project" value="UniProtKB-ARBA"/>
</dbReference>
<accession>A0A6J1SZ49</accession>
<evidence type="ECO:0000313" key="8">
    <source>
        <dbReference type="RefSeq" id="XP_026286107.1"/>
    </source>
</evidence>
<keyword evidence="3" id="KW-0862">Zinc</keyword>
<dbReference type="GO" id="GO:0048666">
    <property type="term" value="P:neuron development"/>
    <property type="evidence" value="ECO:0007669"/>
    <property type="project" value="UniProtKB-ARBA"/>
</dbReference>
<dbReference type="GeneID" id="113211822"/>
<dbReference type="InterPro" id="IPR011333">
    <property type="entry name" value="SKP1/BTB/POZ_sf"/>
</dbReference>
<dbReference type="PROSITE" id="PS50157">
    <property type="entry name" value="ZINC_FINGER_C2H2_2"/>
    <property type="match status" value="2"/>
</dbReference>